<accession>A0A9W4T666</accession>
<sequence length="220" mass="26190">MSQVMSTITRREKRCLIDFDTISPDRLDYALILICSRIIVRIQLKCFEDLVFSVNDIKFIVRKEIEMFPEKLARFSIQMKEFNYCHDLNDNTLFDCKIKIDPIVDFEEPLESIRKILNDEISSKRNSNPSVVKRIYRNLINLSDDLQKYFNDKKKHNIRPIYFLDTVITLYIRKVFLVSKEESFISFPVALVWLPTLTISDEIIQRNASAFYLRKKPEFL</sequence>
<evidence type="ECO:0000313" key="2">
    <source>
        <dbReference type="Proteomes" id="UP001153678"/>
    </source>
</evidence>
<name>A0A9W4T666_9GLOM</name>
<gene>
    <name evidence="1" type="ORF">FWILDA_LOCUS16007</name>
</gene>
<protein>
    <submittedName>
        <fullName evidence="1">13472_t:CDS:1</fullName>
    </submittedName>
</protein>
<dbReference type="Proteomes" id="UP001153678">
    <property type="component" value="Unassembled WGS sequence"/>
</dbReference>
<keyword evidence="2" id="KW-1185">Reference proteome</keyword>
<dbReference type="AlphaFoldDB" id="A0A9W4T666"/>
<organism evidence="1 2">
    <name type="scientific">Funneliformis geosporum</name>
    <dbReference type="NCBI Taxonomy" id="1117311"/>
    <lineage>
        <taxon>Eukaryota</taxon>
        <taxon>Fungi</taxon>
        <taxon>Fungi incertae sedis</taxon>
        <taxon>Mucoromycota</taxon>
        <taxon>Glomeromycotina</taxon>
        <taxon>Glomeromycetes</taxon>
        <taxon>Glomerales</taxon>
        <taxon>Glomeraceae</taxon>
        <taxon>Funneliformis</taxon>
    </lineage>
</organism>
<feature type="non-terminal residue" evidence="1">
    <location>
        <position position="220"/>
    </location>
</feature>
<dbReference type="OrthoDB" id="2429028at2759"/>
<reference evidence="1" key="1">
    <citation type="submission" date="2022-08" db="EMBL/GenBank/DDBJ databases">
        <authorList>
            <person name="Kallberg Y."/>
            <person name="Tangrot J."/>
            <person name="Rosling A."/>
        </authorList>
    </citation>
    <scope>NUCLEOTIDE SEQUENCE</scope>
    <source>
        <strain evidence="1">Wild A</strain>
    </source>
</reference>
<dbReference type="EMBL" id="CAMKVN010009362">
    <property type="protein sequence ID" value="CAI2193303.1"/>
    <property type="molecule type" value="Genomic_DNA"/>
</dbReference>
<comment type="caution">
    <text evidence="1">The sequence shown here is derived from an EMBL/GenBank/DDBJ whole genome shotgun (WGS) entry which is preliminary data.</text>
</comment>
<proteinExistence type="predicted"/>
<evidence type="ECO:0000313" key="1">
    <source>
        <dbReference type="EMBL" id="CAI2193303.1"/>
    </source>
</evidence>